<comment type="caution">
    <text evidence="3">The sequence shown here is derived from an EMBL/GenBank/DDBJ whole genome shotgun (WGS) entry which is preliminary data.</text>
</comment>
<gene>
    <name evidence="3" type="ORF">EAH81_26530</name>
</gene>
<name>A0A502E4Z2_9FLAO</name>
<feature type="signal peptide" evidence="1">
    <location>
        <begin position="1"/>
        <end position="19"/>
    </location>
</feature>
<proteinExistence type="predicted"/>
<dbReference type="Proteomes" id="UP000319700">
    <property type="component" value="Unassembled WGS sequence"/>
</dbReference>
<reference evidence="3 4" key="1">
    <citation type="journal article" date="2019" name="Environ. Microbiol.">
        <title>Species interactions and distinct microbial communities in high Arctic permafrost affected cryosols are associated with the CH4 and CO2 gas fluxes.</title>
        <authorList>
            <person name="Altshuler I."/>
            <person name="Hamel J."/>
            <person name="Turney S."/>
            <person name="Magnuson E."/>
            <person name="Levesque R."/>
            <person name="Greer C."/>
            <person name="Whyte L.G."/>
        </authorList>
    </citation>
    <scope>NUCLEOTIDE SEQUENCE [LARGE SCALE GENOMIC DNA]</scope>
    <source>
        <strain evidence="3 4">42</strain>
    </source>
</reference>
<evidence type="ECO:0000313" key="3">
    <source>
        <dbReference type="EMBL" id="TPG31852.1"/>
    </source>
</evidence>
<accession>A0A502E4Z2</accession>
<dbReference type="AlphaFoldDB" id="A0A502E4Z2"/>
<dbReference type="NCBIfam" id="NF033710">
    <property type="entry name" value="T9SS_OM_PorV"/>
    <property type="match status" value="1"/>
</dbReference>
<sequence length="384" mass="42443">MKKIFLLFSLLFVVGNLLAQVQNKAIVTAVPFLQVSADARASGMGDMGVATSADVYSQQWNAAKYPFAENKMGIGLSYTPYMSSLSNDTGLLNLNFFNKINERSAFAFSLRYFGIGETLFKQNEDDAGQIMKPNEFAFDGSYSLKLSEKFAMSVTGRYIRSNLEIQQADSDAHAAGSFAVDIAGFYQTPETAFKNFNGIWRAGFNVSNLGPKLKYNGDAGSENFLPANLKVGGGFDFIFDQDNTLGTSIEFNKLLVPSPQNNQTNAEYQNAGFVKGAFNSFTDAPDGFSEELKEVTWALGLEYLYQKAFALRTGYFHESSEKGDRKFFTIGAGFKYKMAKFDLSYLSSASKQNTALDNTLRFSLSFNIGDNPVNNIEEKEKPTN</sequence>
<organism evidence="3 4">
    <name type="scientific">Flavobacterium pectinovorum</name>
    <dbReference type="NCBI Taxonomy" id="29533"/>
    <lineage>
        <taxon>Bacteria</taxon>
        <taxon>Pseudomonadati</taxon>
        <taxon>Bacteroidota</taxon>
        <taxon>Flavobacteriia</taxon>
        <taxon>Flavobacteriales</taxon>
        <taxon>Flavobacteriaceae</taxon>
        <taxon>Flavobacterium</taxon>
    </lineage>
</organism>
<dbReference type="InterPro" id="IPR045741">
    <property type="entry name" value="PorV"/>
</dbReference>
<protein>
    <recommendedName>
        <fullName evidence="2">Type IX secretion system protein PorV domain-containing protein</fullName>
    </recommendedName>
</protein>
<dbReference type="Gene3D" id="2.40.160.60">
    <property type="entry name" value="Outer membrane protein transport protein (OMPP1/FadL/TodX)"/>
    <property type="match status" value="2"/>
</dbReference>
<dbReference type="EMBL" id="RCZH01000027">
    <property type="protein sequence ID" value="TPG31852.1"/>
    <property type="molecule type" value="Genomic_DNA"/>
</dbReference>
<evidence type="ECO:0000256" key="1">
    <source>
        <dbReference type="SAM" id="SignalP"/>
    </source>
</evidence>
<keyword evidence="1" id="KW-0732">Signal</keyword>
<dbReference type="InterPro" id="IPR047799">
    <property type="entry name" value="T9SS_OM_PorV"/>
</dbReference>
<evidence type="ECO:0000259" key="2">
    <source>
        <dbReference type="Pfam" id="PF19572"/>
    </source>
</evidence>
<dbReference type="OrthoDB" id="9758448at2"/>
<dbReference type="RefSeq" id="WP_140511918.1">
    <property type="nucleotide sequence ID" value="NZ_RCZH01000027.1"/>
</dbReference>
<evidence type="ECO:0000313" key="4">
    <source>
        <dbReference type="Proteomes" id="UP000319700"/>
    </source>
</evidence>
<dbReference type="Pfam" id="PF19572">
    <property type="entry name" value="PorV"/>
    <property type="match status" value="1"/>
</dbReference>
<feature type="chain" id="PRO_5021502347" description="Type IX secretion system protein PorV domain-containing protein" evidence="1">
    <location>
        <begin position="20"/>
        <end position="384"/>
    </location>
</feature>
<feature type="domain" description="Type IX secretion system protein PorV" evidence="2">
    <location>
        <begin position="20"/>
        <end position="260"/>
    </location>
</feature>
<dbReference type="NCBIfam" id="NF033709">
    <property type="entry name" value="PorV_fam"/>
    <property type="match status" value="1"/>
</dbReference>
<keyword evidence="4" id="KW-1185">Reference proteome</keyword>